<evidence type="ECO:0000313" key="11">
    <source>
        <dbReference type="Proteomes" id="UP000628017"/>
    </source>
</evidence>
<feature type="binding site" evidence="8">
    <location>
        <position position="103"/>
    </location>
    <ligand>
        <name>Mg(2+)</name>
        <dbReference type="ChEBI" id="CHEBI:18420"/>
    </ligand>
</feature>
<keyword evidence="5 8" id="KW-0378">Hydrolase</keyword>
<dbReference type="InterPro" id="IPR050556">
    <property type="entry name" value="Type_II_TA_system_RNase"/>
</dbReference>
<accession>A0A916R3V4</accession>
<feature type="binding site" evidence="8">
    <location>
        <position position="5"/>
    </location>
    <ligand>
        <name>Mg(2+)</name>
        <dbReference type="ChEBI" id="CHEBI:18420"/>
    </ligand>
</feature>
<dbReference type="RefSeq" id="WP_188678588.1">
    <property type="nucleotide sequence ID" value="NZ_BMKA01000009.1"/>
</dbReference>
<organism evidence="10 11">
    <name type="scientific">Neptunicoccus cionae</name>
    <dbReference type="NCBI Taxonomy" id="2035344"/>
    <lineage>
        <taxon>Bacteria</taxon>
        <taxon>Pseudomonadati</taxon>
        <taxon>Pseudomonadota</taxon>
        <taxon>Alphaproteobacteria</taxon>
        <taxon>Rhodobacterales</taxon>
        <taxon>Paracoccaceae</taxon>
        <taxon>Neptunicoccus</taxon>
    </lineage>
</organism>
<evidence type="ECO:0000256" key="6">
    <source>
        <dbReference type="ARBA" id="ARBA00022842"/>
    </source>
</evidence>
<gene>
    <name evidence="8 10" type="primary">vapC</name>
    <name evidence="10" type="ORF">GCM10011498_36220</name>
</gene>
<dbReference type="Gene3D" id="3.40.50.1010">
    <property type="entry name" value="5'-nuclease"/>
    <property type="match status" value="1"/>
</dbReference>
<dbReference type="GO" id="GO:0016787">
    <property type="term" value="F:hydrolase activity"/>
    <property type="evidence" value="ECO:0007669"/>
    <property type="project" value="UniProtKB-KW"/>
</dbReference>
<keyword evidence="3 8" id="KW-0540">Nuclease</keyword>
<dbReference type="AlphaFoldDB" id="A0A916R3V4"/>
<evidence type="ECO:0000256" key="2">
    <source>
        <dbReference type="ARBA" id="ARBA00022649"/>
    </source>
</evidence>
<evidence type="ECO:0000256" key="7">
    <source>
        <dbReference type="ARBA" id="ARBA00038093"/>
    </source>
</evidence>
<evidence type="ECO:0000256" key="4">
    <source>
        <dbReference type="ARBA" id="ARBA00022723"/>
    </source>
</evidence>
<evidence type="ECO:0000256" key="1">
    <source>
        <dbReference type="ARBA" id="ARBA00001946"/>
    </source>
</evidence>
<evidence type="ECO:0000313" key="10">
    <source>
        <dbReference type="EMBL" id="GGA31776.1"/>
    </source>
</evidence>
<proteinExistence type="inferred from homology"/>
<sequence>MIVLDTNVVSEVMKPAPDPLVLGWINRQAEDALFVTTVTIAEISAGIHKLDTGKRRDDLDRRLQDMAQLFKGRTLTFDLGAAMLFGRIIGEARRNGLAIGFQDGLIAAIASWRKCAVATRDVAPFEAAQLDVINPWEADDPIPENQEGDD</sequence>
<dbReference type="SUPFAM" id="SSF88723">
    <property type="entry name" value="PIN domain-like"/>
    <property type="match status" value="1"/>
</dbReference>
<evidence type="ECO:0000259" key="9">
    <source>
        <dbReference type="Pfam" id="PF01850"/>
    </source>
</evidence>
<reference evidence="10" key="1">
    <citation type="journal article" date="2014" name="Int. J. Syst. Evol. Microbiol.">
        <title>Complete genome sequence of Corynebacterium casei LMG S-19264T (=DSM 44701T), isolated from a smear-ripened cheese.</title>
        <authorList>
            <consortium name="US DOE Joint Genome Institute (JGI-PGF)"/>
            <person name="Walter F."/>
            <person name="Albersmeier A."/>
            <person name="Kalinowski J."/>
            <person name="Ruckert C."/>
        </authorList>
    </citation>
    <scope>NUCLEOTIDE SEQUENCE</scope>
    <source>
        <strain evidence="10">CGMCC 1.15880</strain>
    </source>
</reference>
<comment type="similarity">
    <text evidence="7 8">Belongs to the PINc/VapC protein family.</text>
</comment>
<reference evidence="10" key="2">
    <citation type="submission" date="2020-09" db="EMBL/GenBank/DDBJ databases">
        <authorList>
            <person name="Sun Q."/>
            <person name="Zhou Y."/>
        </authorList>
    </citation>
    <scope>NUCLEOTIDE SEQUENCE</scope>
    <source>
        <strain evidence="10">CGMCC 1.15880</strain>
    </source>
</reference>
<dbReference type="Proteomes" id="UP000628017">
    <property type="component" value="Unassembled WGS sequence"/>
</dbReference>
<protein>
    <recommendedName>
        <fullName evidence="8">Ribonuclease VapC</fullName>
        <shortName evidence="8">RNase VapC</shortName>
        <ecNumber evidence="8">3.1.-.-</ecNumber>
    </recommendedName>
    <alternativeName>
        <fullName evidence="8">Toxin VapC</fullName>
    </alternativeName>
</protein>
<name>A0A916R3V4_9RHOB</name>
<dbReference type="HAMAP" id="MF_00265">
    <property type="entry name" value="VapC_Nob1"/>
    <property type="match status" value="1"/>
</dbReference>
<keyword evidence="4 8" id="KW-0479">Metal-binding</keyword>
<evidence type="ECO:0000256" key="8">
    <source>
        <dbReference type="HAMAP-Rule" id="MF_00265"/>
    </source>
</evidence>
<dbReference type="PANTHER" id="PTHR33653">
    <property type="entry name" value="RIBONUCLEASE VAPC2"/>
    <property type="match status" value="1"/>
</dbReference>
<feature type="domain" description="PIN" evidence="9">
    <location>
        <begin position="2"/>
        <end position="122"/>
    </location>
</feature>
<keyword evidence="8" id="KW-0800">Toxin</keyword>
<dbReference type="EMBL" id="BMKA01000009">
    <property type="protein sequence ID" value="GGA31776.1"/>
    <property type="molecule type" value="Genomic_DNA"/>
</dbReference>
<dbReference type="InterPro" id="IPR002716">
    <property type="entry name" value="PIN_dom"/>
</dbReference>
<dbReference type="GO" id="GO:0004540">
    <property type="term" value="F:RNA nuclease activity"/>
    <property type="evidence" value="ECO:0007669"/>
    <property type="project" value="InterPro"/>
</dbReference>
<comment type="caution">
    <text evidence="10">The sequence shown here is derived from an EMBL/GenBank/DDBJ whole genome shotgun (WGS) entry which is preliminary data.</text>
</comment>
<dbReference type="EC" id="3.1.-.-" evidence="8"/>
<dbReference type="PANTHER" id="PTHR33653:SF1">
    <property type="entry name" value="RIBONUCLEASE VAPC2"/>
    <property type="match status" value="1"/>
</dbReference>
<dbReference type="GO" id="GO:0090729">
    <property type="term" value="F:toxin activity"/>
    <property type="evidence" value="ECO:0007669"/>
    <property type="project" value="UniProtKB-KW"/>
</dbReference>
<keyword evidence="11" id="KW-1185">Reference proteome</keyword>
<keyword evidence="6 8" id="KW-0460">Magnesium</keyword>
<comment type="cofactor">
    <cofactor evidence="1 8">
        <name>Mg(2+)</name>
        <dbReference type="ChEBI" id="CHEBI:18420"/>
    </cofactor>
</comment>
<dbReference type="InterPro" id="IPR029060">
    <property type="entry name" value="PIN-like_dom_sf"/>
</dbReference>
<dbReference type="GO" id="GO:0000287">
    <property type="term" value="F:magnesium ion binding"/>
    <property type="evidence" value="ECO:0007669"/>
    <property type="project" value="UniProtKB-UniRule"/>
</dbReference>
<keyword evidence="2 8" id="KW-1277">Toxin-antitoxin system</keyword>
<evidence type="ECO:0000256" key="5">
    <source>
        <dbReference type="ARBA" id="ARBA00022801"/>
    </source>
</evidence>
<dbReference type="InterPro" id="IPR022907">
    <property type="entry name" value="VapC_family"/>
</dbReference>
<evidence type="ECO:0000256" key="3">
    <source>
        <dbReference type="ARBA" id="ARBA00022722"/>
    </source>
</evidence>
<dbReference type="CDD" id="cd18731">
    <property type="entry name" value="PIN_NgFitB-like"/>
    <property type="match status" value="1"/>
</dbReference>
<comment type="function">
    <text evidence="8">Toxic component of a toxin-antitoxin (TA) system. An RNase.</text>
</comment>
<dbReference type="Pfam" id="PF01850">
    <property type="entry name" value="PIN"/>
    <property type="match status" value="1"/>
</dbReference>